<dbReference type="Pfam" id="PF01399">
    <property type="entry name" value="PCI"/>
    <property type="match status" value="1"/>
</dbReference>
<evidence type="ECO:0000256" key="3">
    <source>
        <dbReference type="ARBA" id="ARBA00022917"/>
    </source>
</evidence>
<dbReference type="Proteomes" id="UP000663828">
    <property type="component" value="Unassembled WGS sequence"/>
</dbReference>
<feature type="region of interest" description="Disordered" evidence="4">
    <location>
        <begin position="101"/>
        <end position="149"/>
    </location>
</feature>
<dbReference type="GO" id="GO:0031369">
    <property type="term" value="F:translation initiation factor binding"/>
    <property type="evidence" value="ECO:0007669"/>
    <property type="project" value="InterPro"/>
</dbReference>
<keyword evidence="1" id="KW-0963">Cytoplasm</keyword>
<name>A0A816G0I0_ADIRI</name>
<feature type="compositionally biased region" description="Low complexity" evidence="4">
    <location>
        <begin position="108"/>
        <end position="123"/>
    </location>
</feature>
<protein>
    <recommendedName>
        <fullName evidence="5">PCI domain-containing protein</fullName>
    </recommendedName>
</protein>
<evidence type="ECO:0000313" key="6">
    <source>
        <dbReference type="EMBL" id="CAF1668714.1"/>
    </source>
</evidence>
<comment type="caution">
    <text evidence="6">The sequence shown here is derived from an EMBL/GenBank/DDBJ whole genome shotgun (WGS) entry which is preliminary data.</text>
</comment>
<dbReference type="FunFam" id="1.10.10.10:FF:000300">
    <property type="entry name" value="Eukaryotic translation initiation factor 3 subunit C"/>
    <property type="match status" value="1"/>
</dbReference>
<dbReference type="Gene3D" id="1.25.40.570">
    <property type="match status" value="1"/>
</dbReference>
<dbReference type="PANTHER" id="PTHR13937:SF0">
    <property type="entry name" value="EUKARYOTIC TRANSLATION INITIATION FACTOR 3 SUBUNIT C-RELATED"/>
    <property type="match status" value="1"/>
</dbReference>
<accession>A0A816G0I0</accession>
<dbReference type="AlphaFoldDB" id="A0A816G0I0"/>
<evidence type="ECO:0000256" key="2">
    <source>
        <dbReference type="ARBA" id="ARBA00022540"/>
    </source>
</evidence>
<gene>
    <name evidence="6" type="ORF">XAT740_LOCUS58261</name>
</gene>
<dbReference type="GO" id="GO:0003723">
    <property type="term" value="F:RNA binding"/>
    <property type="evidence" value="ECO:0007669"/>
    <property type="project" value="InterPro"/>
</dbReference>
<dbReference type="PANTHER" id="PTHR13937">
    <property type="entry name" value="EUKARYOTIC TRANSLATION INITATION FACTOR 3, SUBUNIT 8 EIF3S8 -RELATED"/>
    <property type="match status" value="1"/>
</dbReference>
<evidence type="ECO:0000259" key="5">
    <source>
        <dbReference type="PROSITE" id="PS50250"/>
    </source>
</evidence>
<evidence type="ECO:0000313" key="7">
    <source>
        <dbReference type="Proteomes" id="UP000663828"/>
    </source>
</evidence>
<dbReference type="EMBL" id="CAJNOR010012602">
    <property type="protein sequence ID" value="CAF1668714.1"/>
    <property type="molecule type" value="Genomic_DNA"/>
</dbReference>
<dbReference type="GO" id="GO:0003743">
    <property type="term" value="F:translation initiation factor activity"/>
    <property type="evidence" value="ECO:0007669"/>
    <property type="project" value="UniProtKB-KW"/>
</dbReference>
<keyword evidence="2" id="KW-0396">Initiation factor</keyword>
<dbReference type="InterPro" id="IPR036390">
    <property type="entry name" value="WH_DNA-bd_sf"/>
</dbReference>
<evidence type="ECO:0000256" key="1">
    <source>
        <dbReference type="ARBA" id="ARBA00022490"/>
    </source>
</evidence>
<dbReference type="GO" id="GO:0005852">
    <property type="term" value="C:eukaryotic translation initiation factor 3 complex"/>
    <property type="evidence" value="ECO:0007669"/>
    <property type="project" value="InterPro"/>
</dbReference>
<dbReference type="InterPro" id="IPR000717">
    <property type="entry name" value="PCI_dom"/>
</dbReference>
<organism evidence="6 7">
    <name type="scientific">Adineta ricciae</name>
    <name type="common">Rotifer</name>
    <dbReference type="NCBI Taxonomy" id="249248"/>
    <lineage>
        <taxon>Eukaryota</taxon>
        <taxon>Metazoa</taxon>
        <taxon>Spiralia</taxon>
        <taxon>Gnathifera</taxon>
        <taxon>Rotifera</taxon>
        <taxon>Eurotatoria</taxon>
        <taxon>Bdelloidea</taxon>
        <taxon>Adinetida</taxon>
        <taxon>Adinetidae</taxon>
        <taxon>Adineta</taxon>
    </lineage>
</organism>
<proteinExistence type="predicted"/>
<dbReference type="SUPFAM" id="SSF46785">
    <property type="entry name" value="Winged helix' DNA-binding domain"/>
    <property type="match status" value="1"/>
</dbReference>
<reference evidence="6" key="1">
    <citation type="submission" date="2021-02" db="EMBL/GenBank/DDBJ databases">
        <authorList>
            <person name="Nowell W R."/>
        </authorList>
    </citation>
    <scope>NUCLEOTIDE SEQUENCE</scope>
</reference>
<keyword evidence="3" id="KW-0648">Protein biosynthesis</keyword>
<sequence>MLIDKIKEESLRTYLFTYATVYDAISMPTLADMFELPVKQVYGIVSKMIINEELMASLEEPNQTVIMHHTDPSRTQALSLQLVEKIFQLYEQNEKIVNLRGGEPNFYSRPNQQAQQGQQRNQGTSGGGNSGGGGQNWNRSQRSGTNRAY</sequence>
<dbReference type="SMART" id="SM00088">
    <property type="entry name" value="PINT"/>
    <property type="match status" value="1"/>
</dbReference>
<dbReference type="PROSITE" id="PS50250">
    <property type="entry name" value="PCI"/>
    <property type="match status" value="1"/>
</dbReference>
<feature type="domain" description="PCI" evidence="5">
    <location>
        <begin position="1"/>
        <end position="72"/>
    </location>
</feature>
<feature type="compositionally biased region" description="Gly residues" evidence="4">
    <location>
        <begin position="124"/>
        <end position="135"/>
    </location>
</feature>
<keyword evidence="7" id="KW-1185">Reference proteome</keyword>
<dbReference type="InterPro" id="IPR027516">
    <property type="entry name" value="EIF3C"/>
</dbReference>
<evidence type="ECO:0000256" key="4">
    <source>
        <dbReference type="SAM" id="MobiDB-lite"/>
    </source>
</evidence>